<dbReference type="EMBL" id="CP150887">
    <property type="protein sequence ID" value="WZB90477.1"/>
    <property type="molecule type" value="Genomic_DNA"/>
</dbReference>
<reference evidence="1 2" key="1">
    <citation type="submission" date="2024-04" db="EMBL/GenBank/DDBJ databases">
        <title>Okeanomitos corallinicola gen. &amp; sp. nov. (Nostocales, Cyanobacteria), a new toxic marine heterocyst-forming cyanobacterium from a coral reef.</title>
        <authorList>
            <person name="Li H."/>
            <person name="Li R."/>
            <person name="Kang J."/>
            <person name="Hii K.S."/>
            <person name="Mohamed H.F."/>
            <person name="Xu X."/>
            <person name="Luo Z."/>
        </authorList>
    </citation>
    <scope>NUCLEOTIDE SEQUENCE [LARGE SCALE GENOMIC DNA]</scope>
    <source>
        <strain evidence="1 2">TIOX110</strain>
        <plasmid evidence="1 2">unnamed</plasmid>
    </source>
</reference>
<keyword evidence="1" id="KW-0614">Plasmid</keyword>
<name>A0ABZ2UZD9_9CYAN</name>
<evidence type="ECO:0000313" key="1">
    <source>
        <dbReference type="EMBL" id="WZB90477.1"/>
    </source>
</evidence>
<dbReference type="RefSeq" id="WP_353933360.1">
    <property type="nucleotide sequence ID" value="NZ_CP150887.1"/>
</dbReference>
<gene>
    <name evidence="1" type="ORF">WJM97_23030</name>
</gene>
<evidence type="ECO:0000313" key="2">
    <source>
        <dbReference type="Proteomes" id="UP001483337"/>
    </source>
</evidence>
<geneLocation type="plasmid" evidence="1 2">
    <name>unnamed</name>
</geneLocation>
<sequence>MRIIEISKKFKQPIQYLGSLLLIVGIFATNSLNALAVNSSNSAESLFLQDLKNELIRNIGNRTTLADLQVSNLSNKEQVPSLKKLTKLSIYLRDFARNLSPNLPVKNTMITTSQRNYTITDIKLPNGTWNTLNVGHTLKLITQEMEIINNSQPQPKIQVLIKSDLDSIYQPLIDLPLNQFCNLLLENFEF</sequence>
<keyword evidence="2" id="KW-1185">Reference proteome</keyword>
<protein>
    <submittedName>
        <fullName evidence="1">Uncharacterized protein</fullName>
    </submittedName>
</protein>
<organism evidence="1 2">
    <name type="scientific">Okeanomitos corallinicola TIOX110</name>
    <dbReference type="NCBI Taxonomy" id="3133117"/>
    <lineage>
        <taxon>Bacteria</taxon>
        <taxon>Bacillati</taxon>
        <taxon>Cyanobacteriota</taxon>
        <taxon>Cyanophyceae</taxon>
        <taxon>Nostocales</taxon>
        <taxon>Aphanizomenonaceae</taxon>
        <taxon>Okeanomitos</taxon>
    </lineage>
</organism>
<dbReference type="Proteomes" id="UP001483337">
    <property type="component" value="Plasmid unnamed"/>
</dbReference>
<proteinExistence type="predicted"/>
<accession>A0ABZ2UZD9</accession>